<dbReference type="PRINTS" id="PR00805">
    <property type="entry name" value="ALPHACATENIN"/>
</dbReference>
<evidence type="ECO:0000256" key="5">
    <source>
        <dbReference type="ARBA" id="ARBA00022889"/>
    </source>
</evidence>
<dbReference type="GO" id="GO:0045296">
    <property type="term" value="F:cadherin binding"/>
    <property type="evidence" value="ECO:0007669"/>
    <property type="project" value="InterPro"/>
</dbReference>
<dbReference type="InParanoid" id="B3S2X1"/>
<gene>
    <name evidence="7" type="ORF">TRIADDRAFT_28149</name>
</gene>
<sequence length="472" mass="52904">MVVLLSFQQLKELNSHVAKASRQTGHSKEADDLIKLVHLAINELIEHGQIVANDNPKIADRVYQAYEELHDAGSCLLAATESFVHEPSSQIKRSALLKAVFNLYPILNKLLSIADMVDISNLVKMLHELEDHLQLVLDSRDENSLDQNLDNFAYHLDQVDDAVKRRQFDLKDEDKKDQLSAARANLLTASQLLNVVSKTHFKYENLPPAKANCAAITSEIREFVNRIVTIIQSPVGNEESPIGETASVIKKFKSYLVGKKANSCSEQRLCSQLQELLEKITNNATILACSSFTGDNRREHIVLLCKSLNKTLQILITEYQKELRIAVADHVSEALIAATVPLQVLIDAATNKSNEELENYAQSFSDDAESILQAGELACAISTNAEGIKLVKLASNYVRTYRLQVVNAAEICSQVPSDMTVENNMDRYKELWNKYMRALIRAIDEITSVDDFLLASRKSLKWSKNNNLKKLI</sequence>
<dbReference type="InterPro" id="IPR036723">
    <property type="entry name" value="Alpha-catenin/vinculin-like_sf"/>
</dbReference>
<name>B3S2X1_TRIAD</name>
<dbReference type="STRING" id="10228.B3S2X1"/>
<dbReference type="GO" id="GO:0007155">
    <property type="term" value="P:cell adhesion"/>
    <property type="evidence" value="ECO:0007669"/>
    <property type="project" value="UniProtKB-KW"/>
</dbReference>
<dbReference type="GeneID" id="6755942"/>
<evidence type="ECO:0000256" key="4">
    <source>
        <dbReference type="ARBA" id="ARBA00022490"/>
    </source>
</evidence>
<dbReference type="PANTHER" id="PTHR18914">
    <property type="entry name" value="ALPHA CATENIN"/>
    <property type="match status" value="1"/>
</dbReference>
<dbReference type="eggNOG" id="KOG3681">
    <property type="taxonomic scope" value="Eukaryota"/>
</dbReference>
<comment type="subcellular location">
    <subcellularLocation>
        <location evidence="1">Cell junction</location>
    </subcellularLocation>
    <subcellularLocation>
        <location evidence="2">Cytoplasm</location>
    </subcellularLocation>
</comment>
<comment type="similarity">
    <text evidence="3">Belongs to the vinculin/alpha-catenin family.</text>
</comment>
<dbReference type="Gene3D" id="1.20.120.230">
    <property type="entry name" value="Alpha-catenin/vinculin-like"/>
    <property type="match status" value="3"/>
</dbReference>
<dbReference type="OMA" id="SHILMLC"/>
<evidence type="ECO:0000256" key="3">
    <source>
        <dbReference type="ARBA" id="ARBA00008376"/>
    </source>
</evidence>
<evidence type="ECO:0000313" key="8">
    <source>
        <dbReference type="Proteomes" id="UP000009022"/>
    </source>
</evidence>
<dbReference type="RefSeq" id="XP_002114560.1">
    <property type="nucleotide sequence ID" value="XM_002114524.1"/>
</dbReference>
<dbReference type="PhylomeDB" id="B3S2X1"/>
<dbReference type="FunCoup" id="B3S2X1">
    <property type="interactions" value="1503"/>
</dbReference>
<dbReference type="EMBL" id="DS985248">
    <property type="protein sequence ID" value="EDV22694.1"/>
    <property type="molecule type" value="Genomic_DNA"/>
</dbReference>
<organism evidence="7 8">
    <name type="scientific">Trichoplax adhaerens</name>
    <name type="common">Trichoplax reptans</name>
    <dbReference type="NCBI Taxonomy" id="10228"/>
    <lineage>
        <taxon>Eukaryota</taxon>
        <taxon>Metazoa</taxon>
        <taxon>Placozoa</taxon>
        <taxon>Uniplacotomia</taxon>
        <taxon>Trichoplacea</taxon>
        <taxon>Trichoplacidae</taxon>
        <taxon>Trichoplax</taxon>
    </lineage>
</organism>
<dbReference type="Proteomes" id="UP000009022">
    <property type="component" value="Unassembled WGS sequence"/>
</dbReference>
<keyword evidence="5" id="KW-0130">Cell adhesion</keyword>
<keyword evidence="6" id="KW-0965">Cell junction</keyword>
<dbReference type="InterPro" id="IPR006077">
    <property type="entry name" value="Vinculin/catenin"/>
</dbReference>
<evidence type="ECO:0000256" key="6">
    <source>
        <dbReference type="ARBA" id="ARBA00022949"/>
    </source>
</evidence>
<evidence type="ECO:0000313" key="7">
    <source>
        <dbReference type="EMBL" id="EDV22694.1"/>
    </source>
</evidence>
<dbReference type="InterPro" id="IPR001033">
    <property type="entry name" value="Alpha_catenin"/>
</dbReference>
<evidence type="ECO:0000256" key="1">
    <source>
        <dbReference type="ARBA" id="ARBA00004282"/>
    </source>
</evidence>
<reference evidence="7 8" key="1">
    <citation type="journal article" date="2008" name="Nature">
        <title>The Trichoplax genome and the nature of placozoans.</title>
        <authorList>
            <person name="Srivastava M."/>
            <person name="Begovic E."/>
            <person name="Chapman J."/>
            <person name="Putnam N.H."/>
            <person name="Hellsten U."/>
            <person name="Kawashima T."/>
            <person name="Kuo A."/>
            <person name="Mitros T."/>
            <person name="Salamov A."/>
            <person name="Carpenter M.L."/>
            <person name="Signorovitch A.Y."/>
            <person name="Moreno M.A."/>
            <person name="Kamm K."/>
            <person name="Grimwood J."/>
            <person name="Schmutz J."/>
            <person name="Shapiro H."/>
            <person name="Grigoriev I.V."/>
            <person name="Buss L.W."/>
            <person name="Schierwater B."/>
            <person name="Dellaporta S.L."/>
            <person name="Rokhsar D.S."/>
        </authorList>
    </citation>
    <scope>NUCLEOTIDE SEQUENCE [LARGE SCALE GENOMIC DNA]</scope>
    <source>
        <strain evidence="7 8">Grell-BS-1999</strain>
    </source>
</reference>
<keyword evidence="8" id="KW-1185">Reference proteome</keyword>
<proteinExistence type="inferred from homology"/>
<dbReference type="OrthoDB" id="6376697at2759"/>
<dbReference type="CTD" id="6755942"/>
<accession>B3S2X1</accession>
<dbReference type="GO" id="GO:0070161">
    <property type="term" value="C:anchoring junction"/>
    <property type="evidence" value="ECO:0007669"/>
    <property type="project" value="UniProtKB-SubCell"/>
</dbReference>
<dbReference type="AlphaFoldDB" id="B3S2X1"/>
<dbReference type="Gene3D" id="6.10.250.2510">
    <property type="match status" value="1"/>
</dbReference>
<evidence type="ECO:0000256" key="2">
    <source>
        <dbReference type="ARBA" id="ARBA00004496"/>
    </source>
</evidence>
<dbReference type="HOGENOM" id="CLU_015314_3_0_1"/>
<protein>
    <submittedName>
        <fullName evidence="7">Uncharacterized protein</fullName>
    </submittedName>
</protein>
<dbReference type="PANTHER" id="PTHR18914:SF9">
    <property type="entry name" value="CATENIN ALPHA"/>
    <property type="match status" value="1"/>
</dbReference>
<dbReference type="KEGG" id="tad:TRIADDRAFT_28149"/>
<dbReference type="GO" id="GO:0005737">
    <property type="term" value="C:cytoplasm"/>
    <property type="evidence" value="ECO:0007669"/>
    <property type="project" value="UniProtKB-SubCell"/>
</dbReference>
<dbReference type="GO" id="GO:0051015">
    <property type="term" value="F:actin filament binding"/>
    <property type="evidence" value="ECO:0007669"/>
    <property type="project" value="InterPro"/>
</dbReference>
<keyword evidence="4" id="KW-0963">Cytoplasm</keyword>
<dbReference type="SUPFAM" id="SSF47220">
    <property type="entry name" value="alpha-catenin/vinculin-like"/>
    <property type="match status" value="2"/>
</dbReference>
<dbReference type="Pfam" id="PF01044">
    <property type="entry name" value="Vinculin"/>
    <property type="match status" value="1"/>
</dbReference>